<keyword evidence="3" id="KW-1185">Reference proteome</keyword>
<dbReference type="GO" id="GO:0005783">
    <property type="term" value="C:endoplasmic reticulum"/>
    <property type="evidence" value="ECO:0007669"/>
    <property type="project" value="TreeGrafter"/>
</dbReference>
<accession>A0AAV4J230</accession>
<dbReference type="GO" id="GO:0016020">
    <property type="term" value="C:membrane"/>
    <property type="evidence" value="ECO:0007669"/>
    <property type="project" value="TreeGrafter"/>
</dbReference>
<dbReference type="SUPFAM" id="SSF56801">
    <property type="entry name" value="Acetyl-CoA synthetase-like"/>
    <property type="match status" value="1"/>
</dbReference>
<comment type="caution">
    <text evidence="2">The sequence shown here is derived from an EMBL/GenBank/DDBJ whole genome shotgun (WGS) entry which is preliminary data.</text>
</comment>
<name>A0AAV4J230_9GAST</name>
<dbReference type="AlphaFoldDB" id="A0AAV4J230"/>
<dbReference type="PANTHER" id="PTHR43272">
    <property type="entry name" value="LONG-CHAIN-FATTY-ACID--COA LIGASE"/>
    <property type="match status" value="1"/>
</dbReference>
<dbReference type="GO" id="GO:0004467">
    <property type="term" value="F:long-chain fatty acid-CoA ligase activity"/>
    <property type="evidence" value="ECO:0007669"/>
    <property type="project" value="TreeGrafter"/>
</dbReference>
<dbReference type="PANTHER" id="PTHR43272:SF107">
    <property type="entry name" value="LONG-CHAIN-FATTY-ACID--COA LIGASE 5"/>
    <property type="match status" value="1"/>
</dbReference>
<evidence type="ECO:0000313" key="3">
    <source>
        <dbReference type="Proteomes" id="UP000762676"/>
    </source>
</evidence>
<dbReference type="Proteomes" id="UP000762676">
    <property type="component" value="Unassembled WGS sequence"/>
</dbReference>
<evidence type="ECO:0000313" key="2">
    <source>
        <dbReference type="EMBL" id="GFS14781.1"/>
    </source>
</evidence>
<dbReference type="EMBL" id="BMAT01006548">
    <property type="protein sequence ID" value="GFS14781.1"/>
    <property type="molecule type" value="Genomic_DNA"/>
</dbReference>
<evidence type="ECO:0000256" key="1">
    <source>
        <dbReference type="ARBA" id="ARBA00022598"/>
    </source>
</evidence>
<proteinExistence type="predicted"/>
<gene>
    <name evidence="2" type="ORF">ElyMa_003170700</name>
</gene>
<protein>
    <submittedName>
        <fullName evidence="2">Long-chain-fatty-acid--CoA ligase 1</fullName>
    </submittedName>
</protein>
<reference evidence="2 3" key="1">
    <citation type="journal article" date="2021" name="Elife">
        <title>Chloroplast acquisition without the gene transfer in kleptoplastic sea slugs, Plakobranchus ocellatus.</title>
        <authorList>
            <person name="Maeda T."/>
            <person name="Takahashi S."/>
            <person name="Yoshida T."/>
            <person name="Shimamura S."/>
            <person name="Takaki Y."/>
            <person name="Nagai Y."/>
            <person name="Toyoda A."/>
            <person name="Suzuki Y."/>
            <person name="Arimoto A."/>
            <person name="Ishii H."/>
            <person name="Satoh N."/>
            <person name="Nishiyama T."/>
            <person name="Hasebe M."/>
            <person name="Maruyama T."/>
            <person name="Minagawa J."/>
            <person name="Obokata J."/>
            <person name="Shigenobu S."/>
        </authorList>
    </citation>
    <scope>NUCLEOTIDE SEQUENCE [LARGE SCALE GENOMIC DNA]</scope>
</reference>
<organism evidence="2 3">
    <name type="scientific">Elysia marginata</name>
    <dbReference type="NCBI Taxonomy" id="1093978"/>
    <lineage>
        <taxon>Eukaryota</taxon>
        <taxon>Metazoa</taxon>
        <taxon>Spiralia</taxon>
        <taxon>Lophotrochozoa</taxon>
        <taxon>Mollusca</taxon>
        <taxon>Gastropoda</taxon>
        <taxon>Heterobranchia</taxon>
        <taxon>Euthyneura</taxon>
        <taxon>Panpulmonata</taxon>
        <taxon>Sacoglossa</taxon>
        <taxon>Placobranchoidea</taxon>
        <taxon>Plakobranchidae</taxon>
        <taxon>Elysia</taxon>
    </lineage>
</organism>
<sequence length="159" mass="17708">MVVASLRGQEVAGSKHSRAQIGPLLGEYVATEKIENIYRTNPFVGQIFVDGDSMKPCLMAVVVPDDVYLATWAPSNGFPSSIKEFCNAEGAKKLVLDEMIKEGNNAGMMKFEQVKDIYLEPEVFSIENELLTPTMKNKRVALRRKYASTVEQLYVENGL</sequence>
<keyword evidence="1 2" id="KW-0436">Ligase</keyword>